<dbReference type="PIRSF" id="PIRSF000267">
    <property type="entry name" value="Cyt_oxidse_sub2"/>
    <property type="match status" value="1"/>
</dbReference>
<proteinExistence type="inferred from homology"/>
<gene>
    <name evidence="13" type="primary">cydB</name>
    <name evidence="13" type="ORF">FGF68_02450</name>
</gene>
<evidence type="ECO:0000256" key="9">
    <source>
        <dbReference type="ARBA" id="ARBA00022989"/>
    </source>
</evidence>
<dbReference type="GO" id="GO:0016682">
    <property type="term" value="F:oxidoreductase activity, acting on diphenols and related substances as donors, oxygen as acceptor"/>
    <property type="evidence" value="ECO:0007669"/>
    <property type="project" value="TreeGrafter"/>
</dbReference>
<feature type="transmembrane region" description="Helical" evidence="12">
    <location>
        <begin position="231"/>
        <end position="249"/>
    </location>
</feature>
<dbReference type="InterPro" id="IPR003317">
    <property type="entry name" value="Cyt-d_oxidase_su2"/>
</dbReference>
<feature type="transmembrane region" description="Helical" evidence="12">
    <location>
        <begin position="256"/>
        <end position="280"/>
    </location>
</feature>
<evidence type="ECO:0000256" key="11">
    <source>
        <dbReference type="ARBA" id="ARBA00023136"/>
    </source>
</evidence>
<sequence length="340" mass="38000">MELETLQIIWFILVAVLFTGFFILEGFDYGVGILLPFIGRDDKERRMLINTIGPFWDGNEVWLITAGGAMFAAFPEWYATLFSGFYPALILMLVALILRGVAFEFRSKSENPAWRNAWDWAIFIGSALPAILWGVALANIIRGVPIDQDMNYTGGFFTLLNPYALLCGIATLSIFTLHGAVFLNLKTGGNLQERSLGTAKKAWLPAALLSLLFMFFTYAETDLYERLGVNPGIIPTFSVIALVAVIFMLNAKSSGWAFIMTTLAIGLSTITIFLELFPRVMVSSTNPEWSLTIYNASSSAYTLGIMSIVALLFVPLVLAYQIWTYWIFRKRITADSELEY</sequence>
<evidence type="ECO:0000256" key="4">
    <source>
        <dbReference type="ARBA" id="ARBA00022475"/>
    </source>
</evidence>
<feature type="transmembrane region" description="Helical" evidence="12">
    <location>
        <begin position="161"/>
        <end position="181"/>
    </location>
</feature>
<feature type="transmembrane region" description="Helical" evidence="12">
    <location>
        <begin position="300"/>
        <end position="323"/>
    </location>
</feature>
<keyword evidence="11 12" id="KW-0472">Membrane</keyword>
<protein>
    <submittedName>
        <fullName evidence="13">Cytochrome d ubiquinol oxidase subunit II</fullName>
    </submittedName>
</protein>
<feature type="transmembrane region" description="Helical" evidence="12">
    <location>
        <begin position="202"/>
        <end position="219"/>
    </location>
</feature>
<feature type="transmembrane region" description="Helical" evidence="12">
    <location>
        <begin position="85"/>
        <end position="105"/>
    </location>
</feature>
<reference evidence="13 14" key="1">
    <citation type="submission" date="2019-05" db="EMBL/GenBank/DDBJ databases">
        <title>Draft Whole-Genome sequence of the green sulfur bacterium Prosthecochloris vibrioformis DSM 260.</title>
        <authorList>
            <person name="Meyer T.E."/>
            <person name="Kyndt J.A."/>
        </authorList>
    </citation>
    <scope>NUCLEOTIDE SEQUENCE [LARGE SCALE GENOMIC DNA]</scope>
    <source>
        <strain evidence="13 14">DSM 260</strain>
    </source>
</reference>
<evidence type="ECO:0000256" key="7">
    <source>
        <dbReference type="ARBA" id="ARBA00022723"/>
    </source>
</evidence>
<keyword evidence="9 12" id="KW-1133">Transmembrane helix</keyword>
<dbReference type="AlphaFoldDB" id="A0A5C4S3L3"/>
<keyword evidence="6 12" id="KW-0812">Transmembrane</keyword>
<keyword evidence="10" id="KW-0408">Iron</keyword>
<evidence type="ECO:0000256" key="12">
    <source>
        <dbReference type="SAM" id="Phobius"/>
    </source>
</evidence>
<dbReference type="GO" id="GO:0046872">
    <property type="term" value="F:metal ion binding"/>
    <property type="evidence" value="ECO:0007669"/>
    <property type="project" value="UniProtKB-KW"/>
</dbReference>
<comment type="subcellular location">
    <subcellularLocation>
        <location evidence="1">Cell membrane</location>
        <topology evidence="1">Multi-pass membrane protein</topology>
    </subcellularLocation>
</comment>
<feature type="transmembrane region" description="Helical" evidence="12">
    <location>
        <begin position="117"/>
        <end position="141"/>
    </location>
</feature>
<dbReference type="Pfam" id="PF02322">
    <property type="entry name" value="Cyt_bd_oxida_II"/>
    <property type="match status" value="1"/>
</dbReference>
<dbReference type="NCBIfam" id="TIGR00203">
    <property type="entry name" value="cydB"/>
    <property type="match status" value="1"/>
</dbReference>
<dbReference type="PANTHER" id="PTHR43141:SF5">
    <property type="entry name" value="CYTOCHROME BD-I UBIQUINOL OXIDASE SUBUNIT 2"/>
    <property type="match status" value="1"/>
</dbReference>
<evidence type="ECO:0000256" key="6">
    <source>
        <dbReference type="ARBA" id="ARBA00022692"/>
    </source>
</evidence>
<keyword evidence="8" id="KW-0249">Electron transport</keyword>
<evidence type="ECO:0000256" key="5">
    <source>
        <dbReference type="ARBA" id="ARBA00022617"/>
    </source>
</evidence>
<dbReference type="PANTHER" id="PTHR43141">
    <property type="entry name" value="CYTOCHROME BD2 SUBUNIT II"/>
    <property type="match status" value="1"/>
</dbReference>
<evidence type="ECO:0000313" key="14">
    <source>
        <dbReference type="Proteomes" id="UP000309544"/>
    </source>
</evidence>
<organism evidence="13 14">
    <name type="scientific">Prosthecochloris vibrioformis</name>
    <name type="common">Chlorobium vibrioforme</name>
    <dbReference type="NCBI Taxonomy" id="1098"/>
    <lineage>
        <taxon>Bacteria</taxon>
        <taxon>Pseudomonadati</taxon>
        <taxon>Chlorobiota</taxon>
        <taxon>Chlorobiia</taxon>
        <taxon>Chlorobiales</taxon>
        <taxon>Chlorobiaceae</taxon>
        <taxon>Prosthecochloris</taxon>
    </lineage>
</organism>
<comment type="caution">
    <text evidence="13">The sequence shown here is derived from an EMBL/GenBank/DDBJ whole genome shotgun (WGS) entry which is preliminary data.</text>
</comment>
<dbReference type="Proteomes" id="UP000309544">
    <property type="component" value="Unassembled WGS sequence"/>
</dbReference>
<dbReference type="GO" id="GO:0009055">
    <property type="term" value="F:electron transfer activity"/>
    <property type="evidence" value="ECO:0007669"/>
    <property type="project" value="TreeGrafter"/>
</dbReference>
<name>A0A5C4S3L3_PROVB</name>
<comment type="similarity">
    <text evidence="2">Belongs to the cytochrome ubiquinol oxidase subunit 2 family.</text>
</comment>
<dbReference type="GO" id="GO:0019646">
    <property type="term" value="P:aerobic electron transport chain"/>
    <property type="evidence" value="ECO:0007669"/>
    <property type="project" value="TreeGrafter"/>
</dbReference>
<dbReference type="GO" id="GO:0005886">
    <property type="term" value="C:plasma membrane"/>
    <property type="evidence" value="ECO:0007669"/>
    <property type="project" value="UniProtKB-SubCell"/>
</dbReference>
<keyword evidence="14" id="KW-1185">Reference proteome</keyword>
<dbReference type="RefSeq" id="WP_068867721.1">
    <property type="nucleotide sequence ID" value="NZ_VDCI01000001.1"/>
</dbReference>
<evidence type="ECO:0000256" key="1">
    <source>
        <dbReference type="ARBA" id="ARBA00004651"/>
    </source>
</evidence>
<keyword evidence="3" id="KW-0813">Transport</keyword>
<evidence type="ECO:0000256" key="2">
    <source>
        <dbReference type="ARBA" id="ARBA00007543"/>
    </source>
</evidence>
<evidence type="ECO:0000256" key="3">
    <source>
        <dbReference type="ARBA" id="ARBA00022448"/>
    </source>
</evidence>
<accession>A0A5C4S3L3</accession>
<evidence type="ECO:0000256" key="10">
    <source>
        <dbReference type="ARBA" id="ARBA00023004"/>
    </source>
</evidence>
<keyword evidence="5" id="KW-0349">Heme</keyword>
<evidence type="ECO:0000313" key="13">
    <source>
        <dbReference type="EMBL" id="TNJ38060.1"/>
    </source>
</evidence>
<dbReference type="EMBL" id="VDCI01000001">
    <property type="protein sequence ID" value="TNJ38060.1"/>
    <property type="molecule type" value="Genomic_DNA"/>
</dbReference>
<dbReference type="GO" id="GO:0070069">
    <property type="term" value="C:cytochrome complex"/>
    <property type="evidence" value="ECO:0007669"/>
    <property type="project" value="TreeGrafter"/>
</dbReference>
<keyword evidence="4" id="KW-1003">Cell membrane</keyword>
<feature type="transmembrane region" description="Helical" evidence="12">
    <location>
        <begin position="6"/>
        <end position="39"/>
    </location>
</feature>
<evidence type="ECO:0000256" key="8">
    <source>
        <dbReference type="ARBA" id="ARBA00022982"/>
    </source>
</evidence>
<keyword evidence="7" id="KW-0479">Metal-binding</keyword>